<dbReference type="InterPro" id="IPR006260">
    <property type="entry name" value="TonB/TolA_C"/>
</dbReference>
<sequence>MLSVHIKKHLPKILGVVFVVVVAIGATLLINNFMAANKHAPKKKVQQITLVKPPPPPPPPPKIERPPEQEIKQEEIDIPEPEAMEEIPDIADAPPAGDLLGLDAEGGAGSDGFGLIGRKGGRGLLSGAGDPNVVYASKLQHEIEDILAQVDELRSFAYSVKVDIWVDITGQINKVVLRTSTGRKEMDKKLIATIQQVSYNGNIPDSLQQPIKYRLSSRI</sequence>
<dbReference type="SUPFAM" id="SSF74653">
    <property type="entry name" value="TolA/TonB C-terminal domain"/>
    <property type="match status" value="1"/>
</dbReference>
<evidence type="ECO:0000256" key="5">
    <source>
        <dbReference type="SAM" id="MobiDB-lite"/>
    </source>
</evidence>
<evidence type="ECO:0000256" key="1">
    <source>
        <dbReference type="ARBA" id="ARBA00004167"/>
    </source>
</evidence>
<feature type="compositionally biased region" description="Pro residues" evidence="5">
    <location>
        <begin position="52"/>
        <end position="61"/>
    </location>
</feature>
<name>A0A3B1B8E6_9ZZZZ</name>
<dbReference type="NCBIfam" id="TIGR01352">
    <property type="entry name" value="tonB_Cterm"/>
    <property type="match status" value="1"/>
</dbReference>
<evidence type="ECO:0000256" key="2">
    <source>
        <dbReference type="ARBA" id="ARBA00022692"/>
    </source>
</evidence>
<evidence type="ECO:0000313" key="7">
    <source>
        <dbReference type="EMBL" id="VAX10531.1"/>
    </source>
</evidence>
<proteinExistence type="predicted"/>
<dbReference type="AlphaFoldDB" id="A0A3B1B8E6"/>
<protein>
    <submittedName>
        <fullName evidence="7">Putative TonB-dependent receptor</fullName>
    </submittedName>
</protein>
<feature type="region of interest" description="Disordered" evidence="5">
    <location>
        <begin position="44"/>
        <end position="68"/>
    </location>
</feature>
<feature type="transmembrane region" description="Helical" evidence="6">
    <location>
        <begin position="12"/>
        <end position="34"/>
    </location>
</feature>
<dbReference type="GO" id="GO:0016020">
    <property type="term" value="C:membrane"/>
    <property type="evidence" value="ECO:0007669"/>
    <property type="project" value="UniProtKB-SubCell"/>
</dbReference>
<accession>A0A3B1B8E6</accession>
<gene>
    <name evidence="7" type="ORF">MNBD_GAMMA25-268</name>
</gene>
<keyword evidence="2 6" id="KW-0812">Transmembrane</keyword>
<keyword evidence="7" id="KW-0675">Receptor</keyword>
<comment type="subcellular location">
    <subcellularLocation>
        <location evidence="1">Membrane</location>
        <topology evidence="1">Single-pass membrane protein</topology>
    </subcellularLocation>
</comment>
<dbReference type="EMBL" id="UOFY01000052">
    <property type="protein sequence ID" value="VAX10531.1"/>
    <property type="molecule type" value="Genomic_DNA"/>
</dbReference>
<evidence type="ECO:0000256" key="4">
    <source>
        <dbReference type="ARBA" id="ARBA00023136"/>
    </source>
</evidence>
<organism evidence="7">
    <name type="scientific">hydrothermal vent metagenome</name>
    <dbReference type="NCBI Taxonomy" id="652676"/>
    <lineage>
        <taxon>unclassified sequences</taxon>
        <taxon>metagenomes</taxon>
        <taxon>ecological metagenomes</taxon>
    </lineage>
</organism>
<evidence type="ECO:0000256" key="6">
    <source>
        <dbReference type="SAM" id="Phobius"/>
    </source>
</evidence>
<keyword evidence="4 6" id="KW-0472">Membrane</keyword>
<evidence type="ECO:0000256" key="3">
    <source>
        <dbReference type="ARBA" id="ARBA00022989"/>
    </source>
</evidence>
<keyword evidence="3 6" id="KW-1133">Transmembrane helix</keyword>
<reference evidence="7" key="1">
    <citation type="submission" date="2018-06" db="EMBL/GenBank/DDBJ databases">
        <authorList>
            <person name="Zhirakovskaya E."/>
        </authorList>
    </citation>
    <scope>NUCLEOTIDE SEQUENCE</scope>
</reference>